<evidence type="ECO:0000313" key="1">
    <source>
        <dbReference type="EMBL" id="SPE30027.1"/>
    </source>
</evidence>
<accession>A0A2N9M3K8</accession>
<sequence length="107" mass="11898">MAPTGDFKILFIAGFGPIVREVNVSRKLYSEILGIQFKEESGEYLHTEAMKGANSFALWPLSHAAQSCFGKDSWPDEIPAPQPGLSSMSIVSKRRRLSLWHEAIECS</sequence>
<evidence type="ECO:0008006" key="3">
    <source>
        <dbReference type="Google" id="ProtNLM"/>
    </source>
</evidence>
<dbReference type="EMBL" id="OKRB01000134">
    <property type="protein sequence ID" value="SPE30027.1"/>
    <property type="molecule type" value="Genomic_DNA"/>
</dbReference>
<dbReference type="Proteomes" id="UP000239735">
    <property type="component" value="Unassembled WGS sequence"/>
</dbReference>
<name>A0A2N9M3K8_9BACT</name>
<dbReference type="AlphaFoldDB" id="A0A2N9M3K8"/>
<protein>
    <recommendedName>
        <fullName evidence="3">Glyoxalase/fosfomycin resistance/dioxygenase domain-containing protein</fullName>
    </recommendedName>
</protein>
<organism evidence="1 2">
    <name type="scientific">Candidatus Sulfuritelmatomonas gaucii</name>
    <dbReference type="NCBI Taxonomy" id="2043161"/>
    <lineage>
        <taxon>Bacteria</taxon>
        <taxon>Pseudomonadati</taxon>
        <taxon>Acidobacteriota</taxon>
        <taxon>Terriglobia</taxon>
        <taxon>Terriglobales</taxon>
        <taxon>Acidobacteriaceae</taxon>
        <taxon>Candidatus Sulfuritelmatomonas</taxon>
    </lineage>
</organism>
<gene>
    <name evidence="1" type="ORF">SBA5_730011</name>
</gene>
<evidence type="ECO:0000313" key="2">
    <source>
        <dbReference type="Proteomes" id="UP000239735"/>
    </source>
</evidence>
<reference evidence="2" key="1">
    <citation type="submission" date="2018-02" db="EMBL/GenBank/DDBJ databases">
        <authorList>
            <person name="Hausmann B."/>
        </authorList>
    </citation>
    <scope>NUCLEOTIDE SEQUENCE [LARGE SCALE GENOMIC DNA]</scope>
    <source>
        <strain evidence="2">Peat soil MAG SbA5</strain>
    </source>
</reference>
<proteinExistence type="predicted"/>